<dbReference type="AlphaFoldDB" id="A0A834REJ9"/>
<keyword evidence="9 10" id="KW-0472">Membrane</keyword>
<evidence type="ECO:0000256" key="4">
    <source>
        <dbReference type="ARBA" id="ARBA00022692"/>
    </source>
</evidence>
<name>A0A834REJ9_SARSC</name>
<keyword evidence="7 12" id="KW-1133">Transmembrane helix</keyword>
<proteinExistence type="inferred from homology"/>
<comment type="subcellular location">
    <subcellularLocation>
        <location evidence="1">Mitochondrion inner membrane</location>
        <topology evidence="1">Multi-pass membrane protein</topology>
    </subcellularLocation>
</comment>
<evidence type="ECO:0000256" key="9">
    <source>
        <dbReference type="ARBA" id="ARBA00023136"/>
    </source>
</evidence>
<dbReference type="Gene3D" id="1.50.40.10">
    <property type="entry name" value="Mitochondrial carrier domain"/>
    <property type="match status" value="1"/>
</dbReference>
<dbReference type="PANTHER" id="PTHR45667">
    <property type="entry name" value="S-ADENOSYLMETHIONINE MITOCHONDRIAL CARRIER PROTEIN"/>
    <property type="match status" value="1"/>
</dbReference>
<keyword evidence="15" id="KW-1185">Reference proteome</keyword>
<evidence type="ECO:0000256" key="11">
    <source>
        <dbReference type="RuleBase" id="RU000488"/>
    </source>
</evidence>
<dbReference type="GO" id="GO:0005743">
    <property type="term" value="C:mitochondrial inner membrane"/>
    <property type="evidence" value="ECO:0007669"/>
    <property type="project" value="UniProtKB-SubCell"/>
</dbReference>
<evidence type="ECO:0000256" key="7">
    <source>
        <dbReference type="ARBA" id="ARBA00022989"/>
    </source>
</evidence>
<evidence type="ECO:0000256" key="6">
    <source>
        <dbReference type="ARBA" id="ARBA00022792"/>
    </source>
</evidence>
<feature type="repeat" description="Solcar" evidence="10">
    <location>
        <begin position="210"/>
        <end position="301"/>
    </location>
</feature>
<keyword evidence="8" id="KW-0496">Mitochondrion</keyword>
<sequence>MKNQDENKVSNKSYRISPDDANFDIVRDKYSYLKILLAGALAGLSVDMILFPIDTIKTRLQSPSGFRKSGGFSRIYSGIGSIATGSAPGAAIFFMVYESTKSLLQKNFPSFNENHRAGSYILAASCGEICACLIRVPVEVVKQRAQANQMNSWFVLRTTVKHTGLKGLYRGFSSTLIREIPFSAIQFPLWEFGKSFWSRFNDRSSQLDMCHPYQSMICGSIAGGVAAFLTTPLDVAKTQIMLGNFGAQNEIASPKNYLQTFKIIYSTRGFKGLFSGAIPRSIWISFGGAIFLGGYEKIISLLS</sequence>
<evidence type="ECO:0000313" key="13">
    <source>
        <dbReference type="EMBL" id="KAF7492113.1"/>
    </source>
</evidence>
<accession>A0A834REJ9</accession>
<dbReference type="SUPFAM" id="SSF103506">
    <property type="entry name" value="Mitochondrial carrier"/>
    <property type="match status" value="1"/>
</dbReference>
<dbReference type="GO" id="GO:0055085">
    <property type="term" value="P:transmembrane transport"/>
    <property type="evidence" value="ECO:0007669"/>
    <property type="project" value="InterPro"/>
</dbReference>
<protein>
    <submittedName>
        <fullName evidence="13">S-adenosylmethionine mitochondrial carrier protein</fullName>
    </submittedName>
</protein>
<reference evidence="13" key="2">
    <citation type="submission" date="2020-01" db="EMBL/GenBank/DDBJ databases">
        <authorList>
            <person name="Korhonen P.K.K."/>
            <person name="Guangxu M.G."/>
            <person name="Wang T.W."/>
            <person name="Stroehlein A.J.S."/>
            <person name="Young N.D."/>
            <person name="Ang C.-S.A."/>
            <person name="Fernando D.W.F."/>
            <person name="Lu H.L."/>
            <person name="Taylor S.T."/>
            <person name="Ehtesham M.E.M."/>
            <person name="Najaraj S.H.N."/>
            <person name="Harsha G.H.G."/>
            <person name="Madugundu A.M."/>
            <person name="Renuse S.R."/>
            <person name="Holt D.H."/>
            <person name="Pandey A.P."/>
            <person name="Papenfuss A.P."/>
            <person name="Gasser R.B.G."/>
            <person name="Fischer K.F."/>
        </authorList>
    </citation>
    <scope>NUCLEOTIDE SEQUENCE</scope>
    <source>
        <strain evidence="13">SSS_KF_BRIS2020</strain>
    </source>
</reference>
<feature type="transmembrane region" description="Helical" evidence="12">
    <location>
        <begin position="32"/>
        <end position="53"/>
    </location>
</feature>
<evidence type="ECO:0000313" key="15">
    <source>
        <dbReference type="Proteomes" id="UP000070412"/>
    </source>
</evidence>
<evidence type="ECO:0000256" key="12">
    <source>
        <dbReference type="SAM" id="Phobius"/>
    </source>
</evidence>
<keyword evidence="6" id="KW-0999">Mitochondrion inner membrane</keyword>
<dbReference type="EMBL" id="WVUK01000057">
    <property type="protein sequence ID" value="KAF7492113.1"/>
    <property type="molecule type" value="Genomic_DNA"/>
</dbReference>
<dbReference type="InterPro" id="IPR018108">
    <property type="entry name" value="MCP_transmembrane"/>
</dbReference>
<dbReference type="EnsemblMetazoa" id="SSS_4477s_mrna">
    <property type="protein sequence ID" value="KAF7492113.1"/>
    <property type="gene ID" value="SSS_4477"/>
</dbReference>
<reference evidence="15" key="1">
    <citation type="journal article" date="2020" name="PLoS Negl. Trop. Dis.">
        <title>High-quality nuclear genome for Sarcoptes scabiei-A critical resource for a neglected parasite.</title>
        <authorList>
            <person name="Korhonen P.K."/>
            <person name="Gasser R.B."/>
            <person name="Ma G."/>
            <person name="Wang T."/>
            <person name="Stroehlein A.J."/>
            <person name="Young N.D."/>
            <person name="Ang C.S."/>
            <person name="Fernando D.D."/>
            <person name="Lu H.C."/>
            <person name="Taylor S."/>
            <person name="Reynolds S.L."/>
            <person name="Mofiz E."/>
            <person name="Najaraj S.H."/>
            <person name="Gowda H."/>
            <person name="Madugundu A."/>
            <person name="Renuse S."/>
            <person name="Holt D."/>
            <person name="Pandey A."/>
            <person name="Papenfuss A.T."/>
            <person name="Fischer K."/>
        </authorList>
    </citation>
    <scope>NUCLEOTIDE SEQUENCE [LARGE SCALE GENOMIC DNA]</scope>
</reference>
<organism evidence="13">
    <name type="scientific">Sarcoptes scabiei</name>
    <name type="common">Itch mite</name>
    <name type="synonym">Acarus scabiei</name>
    <dbReference type="NCBI Taxonomy" id="52283"/>
    <lineage>
        <taxon>Eukaryota</taxon>
        <taxon>Metazoa</taxon>
        <taxon>Ecdysozoa</taxon>
        <taxon>Arthropoda</taxon>
        <taxon>Chelicerata</taxon>
        <taxon>Arachnida</taxon>
        <taxon>Acari</taxon>
        <taxon>Acariformes</taxon>
        <taxon>Sarcoptiformes</taxon>
        <taxon>Astigmata</taxon>
        <taxon>Psoroptidia</taxon>
        <taxon>Sarcoptoidea</taxon>
        <taxon>Sarcoptidae</taxon>
        <taxon>Sarcoptinae</taxon>
        <taxon>Sarcoptes</taxon>
    </lineage>
</organism>
<dbReference type="Proteomes" id="UP000070412">
    <property type="component" value="Unassembled WGS sequence"/>
</dbReference>
<evidence type="ECO:0000256" key="2">
    <source>
        <dbReference type="ARBA" id="ARBA00006375"/>
    </source>
</evidence>
<evidence type="ECO:0000256" key="3">
    <source>
        <dbReference type="ARBA" id="ARBA00022448"/>
    </source>
</evidence>
<dbReference type="OrthoDB" id="276989at2759"/>
<keyword evidence="3 11" id="KW-0813">Transport</keyword>
<dbReference type="Pfam" id="PF00153">
    <property type="entry name" value="Mito_carr"/>
    <property type="match status" value="3"/>
</dbReference>
<dbReference type="PRINTS" id="PR00926">
    <property type="entry name" value="MITOCARRIER"/>
</dbReference>
<feature type="repeat" description="Solcar" evidence="10">
    <location>
        <begin position="30"/>
        <end position="103"/>
    </location>
</feature>
<keyword evidence="4 10" id="KW-0812">Transmembrane</keyword>
<keyword evidence="5" id="KW-0677">Repeat</keyword>
<dbReference type="PROSITE" id="PS50920">
    <property type="entry name" value="SOLCAR"/>
    <property type="match status" value="3"/>
</dbReference>
<evidence type="ECO:0000313" key="14">
    <source>
        <dbReference type="EnsemblMetazoa" id="KAF7492113.1"/>
    </source>
</evidence>
<dbReference type="InterPro" id="IPR023395">
    <property type="entry name" value="MCP_dom_sf"/>
</dbReference>
<gene>
    <name evidence="13" type="ORF">SSS_4477</name>
</gene>
<feature type="repeat" description="Solcar" evidence="10">
    <location>
        <begin position="118"/>
        <end position="196"/>
    </location>
</feature>
<reference evidence="14" key="3">
    <citation type="submission" date="2022-06" db="UniProtKB">
        <authorList>
            <consortium name="EnsemblMetazoa"/>
        </authorList>
    </citation>
    <scope>IDENTIFICATION</scope>
</reference>
<comment type="similarity">
    <text evidence="2 11">Belongs to the mitochondrial carrier (TC 2.A.29) family.</text>
</comment>
<evidence type="ECO:0000256" key="10">
    <source>
        <dbReference type="PROSITE-ProRule" id="PRU00282"/>
    </source>
</evidence>
<evidence type="ECO:0000256" key="5">
    <source>
        <dbReference type="ARBA" id="ARBA00022737"/>
    </source>
</evidence>
<feature type="transmembrane region" description="Helical" evidence="12">
    <location>
        <begin position="74"/>
        <end position="97"/>
    </location>
</feature>
<dbReference type="InterPro" id="IPR002067">
    <property type="entry name" value="MCP"/>
</dbReference>
<evidence type="ECO:0000256" key="8">
    <source>
        <dbReference type="ARBA" id="ARBA00023128"/>
    </source>
</evidence>
<dbReference type="FunFam" id="1.50.40.10:FF:000018">
    <property type="entry name" value="S-adenosylmethionine mitochondrial carrier protein-like"/>
    <property type="match status" value="1"/>
</dbReference>
<evidence type="ECO:0000256" key="1">
    <source>
        <dbReference type="ARBA" id="ARBA00004448"/>
    </source>
</evidence>